<dbReference type="AlphaFoldDB" id="A0AAV9KRL7"/>
<evidence type="ECO:0000313" key="1">
    <source>
        <dbReference type="EMBL" id="KAK4715979.1"/>
    </source>
</evidence>
<evidence type="ECO:0000313" key="2">
    <source>
        <dbReference type="Proteomes" id="UP001311915"/>
    </source>
</evidence>
<sequence>MSTQLELIECPICRGIVHGYQEFMIHVNSHSDDEMEVDVVEGSNNLSKLLPRPSESVQHVRILKKN</sequence>
<dbReference type="EMBL" id="JAWPEI010000009">
    <property type="protein sequence ID" value="KAK4715979.1"/>
    <property type="molecule type" value="Genomic_DNA"/>
</dbReference>
<gene>
    <name evidence="1" type="ORF">R3W88_014317</name>
</gene>
<comment type="caution">
    <text evidence="1">The sequence shown here is derived from an EMBL/GenBank/DDBJ whole genome shotgun (WGS) entry which is preliminary data.</text>
</comment>
<accession>A0AAV9KRL7</accession>
<name>A0AAV9KRL7_9SOLN</name>
<proteinExistence type="predicted"/>
<reference evidence="1 2" key="1">
    <citation type="submission" date="2023-10" db="EMBL/GenBank/DDBJ databases">
        <title>Genome-Wide Identification Analysis in wild type Solanum Pinnatisectum Reveals Some Genes Defensing Phytophthora Infestans.</title>
        <authorList>
            <person name="Sun C."/>
        </authorList>
    </citation>
    <scope>NUCLEOTIDE SEQUENCE [LARGE SCALE GENOMIC DNA]</scope>
    <source>
        <strain evidence="1">LQN</strain>
        <tissue evidence="1">Leaf</tissue>
    </source>
</reference>
<keyword evidence="2" id="KW-1185">Reference proteome</keyword>
<organism evidence="1 2">
    <name type="scientific">Solanum pinnatisectum</name>
    <name type="common">tansyleaf nightshade</name>
    <dbReference type="NCBI Taxonomy" id="50273"/>
    <lineage>
        <taxon>Eukaryota</taxon>
        <taxon>Viridiplantae</taxon>
        <taxon>Streptophyta</taxon>
        <taxon>Embryophyta</taxon>
        <taxon>Tracheophyta</taxon>
        <taxon>Spermatophyta</taxon>
        <taxon>Magnoliopsida</taxon>
        <taxon>eudicotyledons</taxon>
        <taxon>Gunneridae</taxon>
        <taxon>Pentapetalae</taxon>
        <taxon>asterids</taxon>
        <taxon>lamiids</taxon>
        <taxon>Solanales</taxon>
        <taxon>Solanaceae</taxon>
        <taxon>Solanoideae</taxon>
        <taxon>Solaneae</taxon>
        <taxon>Solanum</taxon>
    </lineage>
</organism>
<dbReference type="Proteomes" id="UP001311915">
    <property type="component" value="Unassembled WGS sequence"/>
</dbReference>
<evidence type="ECO:0008006" key="3">
    <source>
        <dbReference type="Google" id="ProtNLM"/>
    </source>
</evidence>
<protein>
    <recommendedName>
        <fullName evidence="3">C2H2-type domain-containing protein</fullName>
    </recommendedName>
</protein>